<feature type="domain" description="BCS1 N-terminal" evidence="14">
    <location>
        <begin position="58"/>
        <end position="252"/>
    </location>
</feature>
<dbReference type="SUPFAM" id="SSF52540">
    <property type="entry name" value="P-loop containing nucleoside triphosphate hydrolases"/>
    <property type="match status" value="1"/>
</dbReference>
<evidence type="ECO:0000256" key="10">
    <source>
        <dbReference type="ARBA" id="ARBA00023136"/>
    </source>
</evidence>
<dbReference type="GO" id="GO:0005524">
    <property type="term" value="F:ATP binding"/>
    <property type="evidence" value="ECO:0007669"/>
    <property type="project" value="UniProtKB-KW"/>
</dbReference>
<dbReference type="Pfam" id="PF08740">
    <property type="entry name" value="BCS1_N"/>
    <property type="match status" value="1"/>
</dbReference>
<evidence type="ECO:0000256" key="2">
    <source>
        <dbReference type="ARBA" id="ARBA00007448"/>
    </source>
</evidence>
<keyword evidence="7" id="KW-0067">ATP-binding</keyword>
<feature type="transmembrane region" description="Helical" evidence="12">
    <location>
        <begin position="50"/>
        <end position="72"/>
    </location>
</feature>
<dbReference type="EMBL" id="JAGMUU010000030">
    <property type="protein sequence ID" value="KAH7119506.1"/>
    <property type="molecule type" value="Genomic_DNA"/>
</dbReference>
<keyword evidence="10 12" id="KW-0472">Membrane</keyword>
<dbReference type="InterPro" id="IPR027417">
    <property type="entry name" value="P-loop_NTPase"/>
</dbReference>
<evidence type="ECO:0000256" key="1">
    <source>
        <dbReference type="ARBA" id="ARBA00004434"/>
    </source>
</evidence>
<dbReference type="PANTHER" id="PTHR23070">
    <property type="entry name" value="BCS1 AAA-TYPE ATPASE"/>
    <property type="match status" value="1"/>
</dbReference>
<dbReference type="InterPro" id="IPR003593">
    <property type="entry name" value="AAA+_ATPase"/>
</dbReference>
<dbReference type="SMART" id="SM01024">
    <property type="entry name" value="BCS1_N"/>
    <property type="match status" value="1"/>
</dbReference>
<keyword evidence="6 15" id="KW-0378">Hydrolase</keyword>
<reference evidence="15" key="1">
    <citation type="journal article" date="2021" name="Nat. Commun.">
        <title>Genetic determinants of endophytism in the Arabidopsis root mycobiome.</title>
        <authorList>
            <person name="Mesny F."/>
            <person name="Miyauchi S."/>
            <person name="Thiergart T."/>
            <person name="Pickel B."/>
            <person name="Atanasova L."/>
            <person name="Karlsson M."/>
            <person name="Huettel B."/>
            <person name="Barry K.W."/>
            <person name="Haridas S."/>
            <person name="Chen C."/>
            <person name="Bauer D."/>
            <person name="Andreopoulos W."/>
            <person name="Pangilinan J."/>
            <person name="LaButti K."/>
            <person name="Riley R."/>
            <person name="Lipzen A."/>
            <person name="Clum A."/>
            <person name="Drula E."/>
            <person name="Henrissat B."/>
            <person name="Kohler A."/>
            <person name="Grigoriev I.V."/>
            <person name="Martin F.M."/>
            <person name="Hacquard S."/>
        </authorList>
    </citation>
    <scope>NUCLEOTIDE SEQUENCE</scope>
    <source>
        <strain evidence="15">MPI-CAGE-AT-0021</strain>
    </source>
</reference>
<evidence type="ECO:0000256" key="11">
    <source>
        <dbReference type="ARBA" id="ARBA00048778"/>
    </source>
</evidence>
<accession>A0A9P9IG72</accession>
<keyword evidence="3 12" id="KW-0812">Transmembrane</keyword>
<protein>
    <submittedName>
        <fullName evidence="15">P-loop containing nucleoside triphosphate hydrolase protein</fullName>
    </submittedName>
</protein>
<evidence type="ECO:0000259" key="14">
    <source>
        <dbReference type="SMART" id="SM01024"/>
    </source>
</evidence>
<organism evidence="15 16">
    <name type="scientific">Dactylonectria estremocensis</name>
    <dbReference type="NCBI Taxonomy" id="1079267"/>
    <lineage>
        <taxon>Eukaryota</taxon>
        <taxon>Fungi</taxon>
        <taxon>Dikarya</taxon>
        <taxon>Ascomycota</taxon>
        <taxon>Pezizomycotina</taxon>
        <taxon>Sordariomycetes</taxon>
        <taxon>Hypocreomycetidae</taxon>
        <taxon>Hypocreales</taxon>
        <taxon>Nectriaceae</taxon>
        <taxon>Dactylonectria</taxon>
    </lineage>
</organism>
<evidence type="ECO:0000313" key="16">
    <source>
        <dbReference type="Proteomes" id="UP000717696"/>
    </source>
</evidence>
<comment type="similarity">
    <text evidence="2">Belongs to the AAA ATPase family. BCS1 subfamily.</text>
</comment>
<evidence type="ECO:0000256" key="8">
    <source>
        <dbReference type="ARBA" id="ARBA00022989"/>
    </source>
</evidence>
<evidence type="ECO:0000256" key="12">
    <source>
        <dbReference type="SAM" id="Phobius"/>
    </source>
</evidence>
<keyword evidence="9" id="KW-0496">Mitochondrion</keyword>
<evidence type="ECO:0000256" key="4">
    <source>
        <dbReference type="ARBA" id="ARBA00022741"/>
    </source>
</evidence>
<evidence type="ECO:0000313" key="15">
    <source>
        <dbReference type="EMBL" id="KAH7119506.1"/>
    </source>
</evidence>
<evidence type="ECO:0000256" key="6">
    <source>
        <dbReference type="ARBA" id="ARBA00022801"/>
    </source>
</evidence>
<keyword evidence="5" id="KW-0999">Mitochondrion inner membrane</keyword>
<dbReference type="SMART" id="SM00382">
    <property type="entry name" value="AAA"/>
    <property type="match status" value="1"/>
</dbReference>
<dbReference type="InterPro" id="IPR057495">
    <property type="entry name" value="AAA_lid_BCS1"/>
</dbReference>
<dbReference type="GO" id="GO:0005743">
    <property type="term" value="C:mitochondrial inner membrane"/>
    <property type="evidence" value="ECO:0007669"/>
    <property type="project" value="UniProtKB-SubCell"/>
</dbReference>
<dbReference type="InterPro" id="IPR014851">
    <property type="entry name" value="BCS1_N"/>
</dbReference>
<dbReference type="InterPro" id="IPR050747">
    <property type="entry name" value="Mitochondrial_chaperone_BCS1"/>
</dbReference>
<evidence type="ECO:0000259" key="13">
    <source>
        <dbReference type="SMART" id="SM00382"/>
    </source>
</evidence>
<gene>
    <name evidence="15" type="ORF">B0J13DRAFT_651579</name>
</gene>
<name>A0A9P9IG72_9HYPO</name>
<evidence type="ECO:0000256" key="3">
    <source>
        <dbReference type="ARBA" id="ARBA00022692"/>
    </source>
</evidence>
<sequence>MATSFYGLKTMSLEAPLASVFDYITLPVFNFDLSIMAAALLTISQWATTLWAVSQAFTLITQAWGFIGSFIMDHAMASIEFHSPDPIVAELKAYLCKQPWASQCMALRGFTSGDDVLKEEEDIEAIDSMGLQKEGNERPPNYAMDTKRRMYFIPGPKVVWFLFGKFRLRLAFEQSTIFIPHHQQSPTNCEGFTIRCFGRSSEPIKLFINEVRTWYHSRTVAKVKIYRPVSNVPSKFQWDLSNNRQPRSMESVILDANLKDHIITDIDRYLHPSSKNKCYKQGVAWRRGYVFHGPPGTGKTTLVTAIATKFGLPIYMLSLSEKTMGDQQLSNLLGRMHTRCILLIEDIDAAGLQRIQNSKDSNRMNLSFSGLLNAIDGVDSHEGHILIMTTNDLKLLDEALLRPGRVDHIITLPNANKIEAAELFKLFFGSEATTEDGKTFGTKVPDGLFSHSSIQNFLQRYPGEPKQALEDTPKWVNDAEAKCKADVVNEA</sequence>
<dbReference type="Gene3D" id="3.40.50.300">
    <property type="entry name" value="P-loop containing nucleotide triphosphate hydrolases"/>
    <property type="match status" value="1"/>
</dbReference>
<dbReference type="Pfam" id="PF00004">
    <property type="entry name" value="AAA"/>
    <property type="match status" value="1"/>
</dbReference>
<keyword evidence="4" id="KW-0547">Nucleotide-binding</keyword>
<dbReference type="InterPro" id="IPR003959">
    <property type="entry name" value="ATPase_AAA_core"/>
</dbReference>
<dbReference type="AlphaFoldDB" id="A0A9P9IG72"/>
<feature type="transmembrane region" description="Helical" evidence="12">
    <location>
        <begin position="20"/>
        <end position="43"/>
    </location>
</feature>
<keyword evidence="8 12" id="KW-1133">Transmembrane helix</keyword>
<dbReference type="Proteomes" id="UP000717696">
    <property type="component" value="Unassembled WGS sequence"/>
</dbReference>
<comment type="caution">
    <text evidence="15">The sequence shown here is derived from an EMBL/GenBank/DDBJ whole genome shotgun (WGS) entry which is preliminary data.</text>
</comment>
<comment type="subcellular location">
    <subcellularLocation>
        <location evidence="1">Mitochondrion inner membrane</location>
        <topology evidence="1">Single-pass membrane protein</topology>
    </subcellularLocation>
</comment>
<dbReference type="Pfam" id="PF25426">
    <property type="entry name" value="AAA_lid_BCS1"/>
    <property type="match status" value="1"/>
</dbReference>
<comment type="catalytic activity">
    <reaction evidence="11">
        <text>ATP + H2O = ADP + phosphate + H(+)</text>
        <dbReference type="Rhea" id="RHEA:13065"/>
        <dbReference type="ChEBI" id="CHEBI:15377"/>
        <dbReference type="ChEBI" id="CHEBI:15378"/>
        <dbReference type="ChEBI" id="CHEBI:30616"/>
        <dbReference type="ChEBI" id="CHEBI:43474"/>
        <dbReference type="ChEBI" id="CHEBI:456216"/>
    </reaction>
    <physiologicalReaction direction="left-to-right" evidence="11">
        <dbReference type="Rhea" id="RHEA:13066"/>
    </physiologicalReaction>
</comment>
<feature type="domain" description="AAA+ ATPase" evidence="13">
    <location>
        <begin position="285"/>
        <end position="416"/>
    </location>
</feature>
<dbReference type="OrthoDB" id="10251412at2759"/>
<keyword evidence="16" id="KW-1185">Reference proteome</keyword>
<proteinExistence type="inferred from homology"/>
<evidence type="ECO:0000256" key="5">
    <source>
        <dbReference type="ARBA" id="ARBA00022792"/>
    </source>
</evidence>
<evidence type="ECO:0000256" key="7">
    <source>
        <dbReference type="ARBA" id="ARBA00022840"/>
    </source>
</evidence>
<dbReference type="GO" id="GO:0016887">
    <property type="term" value="F:ATP hydrolysis activity"/>
    <property type="evidence" value="ECO:0007669"/>
    <property type="project" value="InterPro"/>
</dbReference>
<evidence type="ECO:0000256" key="9">
    <source>
        <dbReference type="ARBA" id="ARBA00023128"/>
    </source>
</evidence>